<evidence type="ECO:0000256" key="2">
    <source>
        <dbReference type="ARBA" id="ARBA00022473"/>
    </source>
</evidence>
<dbReference type="InParanoid" id="T1HEB0"/>
<evidence type="ECO:0000256" key="1">
    <source>
        <dbReference type="ARBA" id="ARBA00004123"/>
    </source>
</evidence>
<evidence type="ECO:0000256" key="10">
    <source>
        <dbReference type="SAM" id="SignalP"/>
    </source>
</evidence>
<protein>
    <submittedName>
        <fullName evidence="11">BTB domain-containing protein</fullName>
    </submittedName>
</protein>
<name>T1HEB0_RHOPR</name>
<dbReference type="SUPFAM" id="SSF54695">
    <property type="entry name" value="POZ domain"/>
    <property type="match status" value="1"/>
</dbReference>
<dbReference type="CDD" id="cd18315">
    <property type="entry name" value="BTB_POZ_BAB-like"/>
    <property type="match status" value="1"/>
</dbReference>
<keyword evidence="4" id="KW-0524">Neurogenesis</keyword>
<evidence type="ECO:0000256" key="7">
    <source>
        <dbReference type="ARBA" id="ARBA00023242"/>
    </source>
</evidence>
<dbReference type="GO" id="GO:0035167">
    <property type="term" value="P:larval lymph gland hemopoiesis"/>
    <property type="evidence" value="ECO:0007669"/>
    <property type="project" value="UniProtKB-ARBA"/>
</dbReference>
<dbReference type="Proteomes" id="UP000015103">
    <property type="component" value="Unassembled WGS sequence"/>
</dbReference>
<comment type="subcellular location">
    <subcellularLocation>
        <location evidence="1">Nucleus</location>
    </subcellularLocation>
</comment>
<evidence type="ECO:0000256" key="9">
    <source>
        <dbReference type="SAM" id="MobiDB-lite"/>
    </source>
</evidence>
<dbReference type="Pfam" id="PF00651">
    <property type="entry name" value="BTB"/>
    <property type="match status" value="1"/>
</dbReference>
<dbReference type="EnsemblMetazoa" id="RPRC002382-RA">
    <property type="protein sequence ID" value="RPRC002382-PA"/>
    <property type="gene ID" value="RPRC002382"/>
</dbReference>
<dbReference type="PANTHER" id="PTHR23110">
    <property type="entry name" value="BTB DOMAIN TRANSCRIPTION FACTOR"/>
    <property type="match status" value="1"/>
</dbReference>
<dbReference type="InterPro" id="IPR000210">
    <property type="entry name" value="BTB/POZ_dom"/>
</dbReference>
<sequence length="916" mass="101593">MDHTFLRFLVLMWFDTCDQLITMLIDTCIFFGSSTHQQGGGMDGTQFLVQWDEHPSHLATRLGYLLEHQSLVDVTLMCNTHTLKVHRAVLAACSPYFERQLGSHPLIVLKDMKFSVLKSLVEFMYCGETSVSEENLTPLLEAAKFFEVKGLSSMTKETVCSPNTTNPTKTFNGTVATPTTSGYGRGGCGNRGRGRGRGRPPLNTTTKIGSPTESAQILLSLSGNTNSPHLYTTSKNVKIDPSVVQGGVENKISPKLGFEPRRRGRKRGALNTAFRDRLMRDADTQMAIENLKRDLSDDGDLVGSPLLSSLLSKQEADDKTYMNAIKNIGLPTNVPILVDNGQGKLVTLSEDVLKTVIDNGDGSVQLHLGPTPKTARNQSEEEIVTGIGSSIDIKTDHEDTINEEMLQSLKKGAVSEAENEPEAVVLFEVTDNKKVEKYVVSAKEVSLLKALNEQLTKQKKELADITRNNNLSTIDVAGTNTKVAELKLKIGKTKSILSEVVGYAQGLREKLKSIETSQDNKSQMVQLEFIDGNGEKIEGYQVTGTLVDKKDGGKDEFLGFFDMGCESNNEGPLLTEGAKEEEDQPEEGRIPYEIEAMINDDNSNNIVIEDKNQEYKYIIDNDGNVMNQEENNYVVYEEGEGVMYDDGTEESVLPNIGDDTGADFVVSEPQTEYIVYDDKGHELTDDSMKSMGVDGARYIVETYNPAQSDEEVEKEDSEEVVASMQGLTGEVEEEDEEHHHGQLVTSHHVRHEDEEIVVRDTSSHHDDESSSFVIYPESGEVVHHVVTDVKEVVGDCCDDDLQNATDSLCPITSSTASTPHDLVEEDIDSNITTTTHLLQNSHHHHQQQHHHHHQQQHHHHPHANQITRRTRSSSSSLNGETLGCSVKRRDSTESDNSDRLIDKKRRIDPTLTDESL</sequence>
<reference evidence="11" key="1">
    <citation type="submission" date="2015-05" db="UniProtKB">
        <authorList>
            <consortium name="EnsemblMetazoa"/>
        </authorList>
    </citation>
    <scope>IDENTIFICATION</scope>
</reference>
<evidence type="ECO:0000256" key="5">
    <source>
        <dbReference type="ARBA" id="ARBA00023015"/>
    </source>
</evidence>
<dbReference type="STRING" id="13249.T1HEB0"/>
<evidence type="ECO:0000256" key="4">
    <source>
        <dbReference type="ARBA" id="ARBA00022902"/>
    </source>
</evidence>
<dbReference type="GO" id="GO:0048813">
    <property type="term" value="P:dendrite morphogenesis"/>
    <property type="evidence" value="ECO:0007669"/>
    <property type="project" value="UniProtKB-ARBA"/>
</dbReference>
<dbReference type="PANTHER" id="PTHR23110:SF111">
    <property type="entry name" value="LONGITUDINALS LACKING PROTEIN, ISOFORMS F_I_K_T"/>
    <property type="match status" value="1"/>
</dbReference>
<dbReference type="GO" id="GO:0045476">
    <property type="term" value="P:nurse cell apoptotic process"/>
    <property type="evidence" value="ECO:0007669"/>
    <property type="project" value="UniProtKB-ARBA"/>
</dbReference>
<dbReference type="EMBL" id="ACPB03002039">
    <property type="status" value="NOT_ANNOTATED_CDS"/>
    <property type="molecule type" value="Genomic_DNA"/>
</dbReference>
<dbReference type="PROSITE" id="PS50097">
    <property type="entry name" value="BTB"/>
    <property type="match status" value="1"/>
</dbReference>
<dbReference type="GO" id="GO:0045467">
    <property type="term" value="P:R7 cell development"/>
    <property type="evidence" value="ECO:0007669"/>
    <property type="project" value="UniProtKB-ARBA"/>
</dbReference>
<dbReference type="AlphaFoldDB" id="T1HEB0"/>
<dbReference type="GO" id="GO:0007464">
    <property type="term" value="P:R3/R4 cell fate commitment"/>
    <property type="evidence" value="ECO:0007669"/>
    <property type="project" value="UniProtKB-ARBA"/>
</dbReference>
<keyword evidence="10" id="KW-0732">Signal</keyword>
<keyword evidence="7" id="KW-0539">Nucleus</keyword>
<feature type="compositionally biased region" description="Basic and acidic residues" evidence="9">
    <location>
        <begin position="887"/>
        <end position="908"/>
    </location>
</feature>
<evidence type="ECO:0000313" key="11">
    <source>
        <dbReference type="EnsemblMetazoa" id="RPRC002382-PA"/>
    </source>
</evidence>
<evidence type="ECO:0000256" key="8">
    <source>
        <dbReference type="ARBA" id="ARBA00037382"/>
    </source>
</evidence>
<feature type="compositionally biased region" description="Polar residues" evidence="9">
    <location>
        <begin position="157"/>
        <end position="181"/>
    </location>
</feature>
<feature type="region of interest" description="Disordered" evidence="9">
    <location>
        <begin position="839"/>
        <end position="916"/>
    </location>
</feature>
<dbReference type="Gene3D" id="3.30.710.10">
    <property type="entry name" value="Potassium Channel Kv1.1, Chain A"/>
    <property type="match status" value="1"/>
</dbReference>
<dbReference type="GO" id="GO:0005634">
    <property type="term" value="C:nucleus"/>
    <property type="evidence" value="ECO:0007669"/>
    <property type="project" value="UniProtKB-SubCell"/>
</dbReference>
<feature type="region of interest" description="Disordered" evidence="9">
    <location>
        <begin position="157"/>
        <end position="209"/>
    </location>
</feature>
<keyword evidence="12" id="KW-1185">Reference proteome</keyword>
<comment type="function">
    <text evidence="8">Putative transcription factor required for axon growth and guidance in the central and peripheral nervous systems. Repels CNS axons away from the midline by promoting the expression of the midline repellent sli and its receptor robo.</text>
</comment>
<accession>T1HEB0</accession>
<dbReference type="VEuPathDB" id="VectorBase:RPRC002382"/>
<dbReference type="GO" id="GO:0016199">
    <property type="term" value="P:axon midline choice point recognition"/>
    <property type="evidence" value="ECO:0007669"/>
    <property type="project" value="UniProtKB-ARBA"/>
</dbReference>
<dbReference type="eggNOG" id="ENOG502S4CQ">
    <property type="taxonomic scope" value="Eukaryota"/>
</dbReference>
<feature type="chain" id="PRO_5043994119" evidence="10">
    <location>
        <begin position="20"/>
        <end position="916"/>
    </location>
</feature>
<evidence type="ECO:0000313" key="12">
    <source>
        <dbReference type="Proteomes" id="UP000015103"/>
    </source>
</evidence>
<dbReference type="GO" id="GO:0006357">
    <property type="term" value="P:regulation of transcription by RNA polymerase II"/>
    <property type="evidence" value="ECO:0007669"/>
    <property type="project" value="TreeGrafter"/>
</dbReference>
<organism evidence="11 12">
    <name type="scientific">Rhodnius prolixus</name>
    <name type="common">Triatomid bug</name>
    <dbReference type="NCBI Taxonomy" id="13249"/>
    <lineage>
        <taxon>Eukaryota</taxon>
        <taxon>Metazoa</taxon>
        <taxon>Ecdysozoa</taxon>
        <taxon>Arthropoda</taxon>
        <taxon>Hexapoda</taxon>
        <taxon>Insecta</taxon>
        <taxon>Pterygota</taxon>
        <taxon>Neoptera</taxon>
        <taxon>Paraneoptera</taxon>
        <taxon>Hemiptera</taxon>
        <taxon>Heteroptera</taxon>
        <taxon>Panheteroptera</taxon>
        <taxon>Cimicomorpha</taxon>
        <taxon>Reduviidae</taxon>
        <taxon>Triatominae</taxon>
        <taxon>Rhodnius</taxon>
    </lineage>
</organism>
<dbReference type="InterPro" id="IPR011333">
    <property type="entry name" value="SKP1/BTB/POZ_sf"/>
</dbReference>
<evidence type="ECO:0000256" key="6">
    <source>
        <dbReference type="ARBA" id="ARBA00023163"/>
    </source>
</evidence>
<dbReference type="GO" id="GO:0007526">
    <property type="term" value="P:larval somatic muscle development"/>
    <property type="evidence" value="ECO:0007669"/>
    <property type="project" value="UniProtKB-ARBA"/>
</dbReference>
<feature type="signal peptide" evidence="10">
    <location>
        <begin position="1"/>
        <end position="19"/>
    </location>
</feature>
<proteinExistence type="predicted"/>
<dbReference type="GO" id="GO:0008406">
    <property type="term" value="P:gonad development"/>
    <property type="evidence" value="ECO:0007669"/>
    <property type="project" value="UniProtKB-ARBA"/>
</dbReference>
<keyword evidence="3" id="KW-0221">Differentiation</keyword>
<keyword evidence="6" id="KW-0804">Transcription</keyword>
<keyword evidence="5" id="KW-0805">Transcription regulation</keyword>
<dbReference type="HOGENOM" id="CLU_317922_0_0_1"/>
<keyword evidence="2" id="KW-0217">Developmental protein</keyword>
<dbReference type="SMART" id="SM00225">
    <property type="entry name" value="BTB"/>
    <property type="match status" value="1"/>
</dbReference>
<evidence type="ECO:0000256" key="3">
    <source>
        <dbReference type="ARBA" id="ARBA00022782"/>
    </source>
</evidence>
<dbReference type="OMA" id="HANQITR"/>
<feature type="compositionally biased region" description="Basic residues" evidence="9">
    <location>
        <begin position="841"/>
        <end position="862"/>
    </location>
</feature>
<dbReference type="InterPro" id="IPR051095">
    <property type="entry name" value="Dros_DevTransReg"/>
</dbReference>